<dbReference type="AlphaFoldDB" id="A0AAN8PV77"/>
<keyword evidence="1" id="KW-0472">Membrane</keyword>
<protein>
    <submittedName>
        <fullName evidence="3">Uncharacterized protein</fullName>
    </submittedName>
</protein>
<evidence type="ECO:0000313" key="3">
    <source>
        <dbReference type="EMBL" id="KAK6177330.1"/>
    </source>
</evidence>
<evidence type="ECO:0000256" key="2">
    <source>
        <dbReference type="SAM" id="SignalP"/>
    </source>
</evidence>
<dbReference type="EMBL" id="JAZGQO010000010">
    <property type="protein sequence ID" value="KAK6177330.1"/>
    <property type="molecule type" value="Genomic_DNA"/>
</dbReference>
<sequence length="158" mass="17605">MELQLTSHLYAIVIGILCLIRESTAKICKEYEEDCLDVEPSPEVLGITIVLCAGAFLSILCPIICLIKPCNTKWKRILSEKLGWDFASPTSNMEIRTSQIESGENSEVSRPTVQETEIAVIDLPPSYDEVIKNSDLYSFHKTTINQSVDTNRPTSLPS</sequence>
<gene>
    <name evidence="3" type="ORF">SNE40_015452</name>
</gene>
<feature type="transmembrane region" description="Helical" evidence="1">
    <location>
        <begin position="44"/>
        <end position="67"/>
    </location>
</feature>
<name>A0AAN8PV77_PATCE</name>
<reference evidence="3 4" key="1">
    <citation type="submission" date="2024-01" db="EMBL/GenBank/DDBJ databases">
        <title>The genome of the rayed Mediterranean limpet Patella caerulea (Linnaeus, 1758).</title>
        <authorList>
            <person name="Anh-Thu Weber A."/>
            <person name="Halstead-Nussloch G."/>
        </authorList>
    </citation>
    <scope>NUCLEOTIDE SEQUENCE [LARGE SCALE GENOMIC DNA]</scope>
    <source>
        <strain evidence="3">AATW-2023a</strain>
        <tissue evidence="3">Whole specimen</tissue>
    </source>
</reference>
<keyword evidence="4" id="KW-1185">Reference proteome</keyword>
<dbReference type="Proteomes" id="UP001347796">
    <property type="component" value="Unassembled WGS sequence"/>
</dbReference>
<proteinExistence type="predicted"/>
<feature type="signal peptide" evidence="2">
    <location>
        <begin position="1"/>
        <end position="25"/>
    </location>
</feature>
<evidence type="ECO:0000256" key="1">
    <source>
        <dbReference type="SAM" id="Phobius"/>
    </source>
</evidence>
<keyword evidence="1" id="KW-1133">Transmembrane helix</keyword>
<feature type="chain" id="PRO_5043022272" evidence="2">
    <location>
        <begin position="26"/>
        <end position="158"/>
    </location>
</feature>
<accession>A0AAN8PV77</accession>
<evidence type="ECO:0000313" key="4">
    <source>
        <dbReference type="Proteomes" id="UP001347796"/>
    </source>
</evidence>
<keyword evidence="2" id="KW-0732">Signal</keyword>
<organism evidence="3 4">
    <name type="scientific">Patella caerulea</name>
    <name type="common">Rayed Mediterranean limpet</name>
    <dbReference type="NCBI Taxonomy" id="87958"/>
    <lineage>
        <taxon>Eukaryota</taxon>
        <taxon>Metazoa</taxon>
        <taxon>Spiralia</taxon>
        <taxon>Lophotrochozoa</taxon>
        <taxon>Mollusca</taxon>
        <taxon>Gastropoda</taxon>
        <taxon>Patellogastropoda</taxon>
        <taxon>Patelloidea</taxon>
        <taxon>Patellidae</taxon>
        <taxon>Patella</taxon>
    </lineage>
</organism>
<comment type="caution">
    <text evidence="3">The sequence shown here is derived from an EMBL/GenBank/DDBJ whole genome shotgun (WGS) entry which is preliminary data.</text>
</comment>
<keyword evidence="1" id="KW-0812">Transmembrane</keyword>